<name>A0A7M1RUY7_9CAUD</name>
<protein>
    <submittedName>
        <fullName evidence="1">Uncharacterized protein</fullName>
    </submittedName>
</protein>
<sequence length="70" mass="8062">MIYNEIATGYFSQLEKEYNLEYIGKSKGSLGWEGVYRDKSGQLYIINYADYMGGGLDILYMIDIMPELES</sequence>
<dbReference type="GeneID" id="65128561"/>
<proteinExistence type="predicted"/>
<dbReference type="KEGG" id="vg:65128561"/>
<evidence type="ECO:0000313" key="1">
    <source>
        <dbReference type="EMBL" id="QOR58106.1"/>
    </source>
</evidence>
<evidence type="ECO:0000313" key="2">
    <source>
        <dbReference type="Proteomes" id="UP000594086"/>
    </source>
</evidence>
<dbReference type="EMBL" id="MT774376">
    <property type="protein sequence ID" value="QOR58106.1"/>
    <property type="molecule type" value="Genomic_DNA"/>
</dbReference>
<reference evidence="1 2" key="1">
    <citation type="submission" date="2020-07" db="EMBL/GenBank/DDBJ databases">
        <title>Taxonomic proposal: Crassvirales, a new order of highly abundant and diverse bacterial viruses.</title>
        <authorList>
            <person name="Shkoporov A.N."/>
            <person name="Stockdale S.R."/>
            <person name="Guerin E."/>
            <person name="Ross R.P."/>
            <person name="Hill C."/>
        </authorList>
    </citation>
    <scope>NUCLEOTIDE SEQUENCE [LARGE SCALE GENOMIC DNA]</scope>
</reference>
<dbReference type="RefSeq" id="YP_010110264.1">
    <property type="nucleotide sequence ID" value="NC_055869.1"/>
</dbReference>
<dbReference type="Proteomes" id="UP000594086">
    <property type="component" value="Segment"/>
</dbReference>
<accession>A0A7M1RUY7</accession>
<keyword evidence="2" id="KW-1185">Reference proteome</keyword>
<organism evidence="1 2">
    <name type="scientific">uncultured phage cr55_1</name>
    <dbReference type="NCBI Taxonomy" id="2772060"/>
    <lineage>
        <taxon>Viruses</taxon>
        <taxon>Duplodnaviria</taxon>
        <taxon>Heunggongvirae</taxon>
        <taxon>Uroviricota</taxon>
        <taxon>Caudoviricetes</taxon>
        <taxon>Crassvirales</taxon>
        <taxon>Suoliviridae</taxon>
        <taxon>Boorivirinae</taxon>
        <taxon>Culoivirus</taxon>
        <taxon>Culoivirus intestinalis</taxon>
    </lineage>
</organism>